<dbReference type="GO" id="GO:0003700">
    <property type="term" value="F:DNA-binding transcription factor activity"/>
    <property type="evidence" value="ECO:0007669"/>
    <property type="project" value="InterPro"/>
</dbReference>
<dbReference type="SUPFAM" id="SSF48008">
    <property type="entry name" value="GntR ligand-binding domain-like"/>
    <property type="match status" value="1"/>
</dbReference>
<proteinExistence type="predicted"/>
<name>A0A261S3P4_9BORD</name>
<gene>
    <name evidence="5" type="ORF">CAL29_27425</name>
</gene>
<dbReference type="InterPro" id="IPR036390">
    <property type="entry name" value="WH_DNA-bd_sf"/>
</dbReference>
<comment type="caution">
    <text evidence="5">The sequence shown here is derived from an EMBL/GenBank/DDBJ whole genome shotgun (WGS) entry which is preliminary data.</text>
</comment>
<dbReference type="InterPro" id="IPR000524">
    <property type="entry name" value="Tscrpt_reg_HTH_GntR"/>
</dbReference>
<evidence type="ECO:0000256" key="3">
    <source>
        <dbReference type="ARBA" id="ARBA00023163"/>
    </source>
</evidence>
<dbReference type="SMART" id="SM00895">
    <property type="entry name" value="FCD"/>
    <property type="match status" value="1"/>
</dbReference>
<dbReference type="PANTHER" id="PTHR43537:SF5">
    <property type="entry name" value="UXU OPERON TRANSCRIPTIONAL REGULATOR"/>
    <property type="match status" value="1"/>
</dbReference>
<keyword evidence="1" id="KW-0805">Transcription regulation</keyword>
<dbReference type="PANTHER" id="PTHR43537">
    <property type="entry name" value="TRANSCRIPTIONAL REGULATOR, GNTR FAMILY"/>
    <property type="match status" value="1"/>
</dbReference>
<dbReference type="SMART" id="SM00345">
    <property type="entry name" value="HTH_GNTR"/>
    <property type="match status" value="1"/>
</dbReference>
<evidence type="ECO:0000256" key="2">
    <source>
        <dbReference type="ARBA" id="ARBA00023125"/>
    </source>
</evidence>
<dbReference type="Proteomes" id="UP000216020">
    <property type="component" value="Unassembled WGS sequence"/>
</dbReference>
<dbReference type="PROSITE" id="PS50949">
    <property type="entry name" value="HTH_GNTR"/>
    <property type="match status" value="1"/>
</dbReference>
<protein>
    <recommendedName>
        <fullName evidence="4">HTH gntR-type domain-containing protein</fullName>
    </recommendedName>
</protein>
<dbReference type="SUPFAM" id="SSF46785">
    <property type="entry name" value="Winged helix' DNA-binding domain"/>
    <property type="match status" value="1"/>
</dbReference>
<dbReference type="InterPro" id="IPR011711">
    <property type="entry name" value="GntR_C"/>
</dbReference>
<dbReference type="Pfam" id="PF07729">
    <property type="entry name" value="FCD"/>
    <property type="match status" value="1"/>
</dbReference>
<dbReference type="InterPro" id="IPR008920">
    <property type="entry name" value="TF_FadR/GntR_C"/>
</dbReference>
<keyword evidence="2" id="KW-0238">DNA-binding</keyword>
<dbReference type="EMBL" id="NEVM01000005">
    <property type="protein sequence ID" value="OZI31617.1"/>
    <property type="molecule type" value="Genomic_DNA"/>
</dbReference>
<dbReference type="Gene3D" id="1.10.10.10">
    <property type="entry name" value="Winged helix-like DNA-binding domain superfamily/Winged helix DNA-binding domain"/>
    <property type="match status" value="1"/>
</dbReference>
<dbReference type="AlphaFoldDB" id="A0A261S3P4"/>
<dbReference type="CDD" id="cd07377">
    <property type="entry name" value="WHTH_GntR"/>
    <property type="match status" value="1"/>
</dbReference>
<organism evidence="5 6">
    <name type="scientific">Bordetella genomosp. 10</name>
    <dbReference type="NCBI Taxonomy" id="1416804"/>
    <lineage>
        <taxon>Bacteria</taxon>
        <taxon>Pseudomonadati</taxon>
        <taxon>Pseudomonadota</taxon>
        <taxon>Betaproteobacteria</taxon>
        <taxon>Burkholderiales</taxon>
        <taxon>Alcaligenaceae</taxon>
        <taxon>Bordetella</taxon>
    </lineage>
</organism>
<evidence type="ECO:0000313" key="6">
    <source>
        <dbReference type="Proteomes" id="UP000216020"/>
    </source>
</evidence>
<reference evidence="6" key="1">
    <citation type="submission" date="2017-05" db="EMBL/GenBank/DDBJ databases">
        <title>Complete and WGS of Bordetella genogroups.</title>
        <authorList>
            <person name="Spilker T."/>
            <person name="Lipuma J."/>
        </authorList>
    </citation>
    <scope>NUCLEOTIDE SEQUENCE [LARGE SCALE GENOMIC DNA]</scope>
    <source>
        <strain evidence="6">AU16122</strain>
    </source>
</reference>
<dbReference type="InterPro" id="IPR036388">
    <property type="entry name" value="WH-like_DNA-bd_sf"/>
</dbReference>
<sequence length="257" mass="28736">MISRILENLDLSPVSVQRLYRTIADRIIQSIRAGRYDAGDRLPTERELAERLQVSRTTVREALIALEVEGYVEVRVGSGVYVRQRQGTSLPPVSALRRRAEDVDIQASGENPVWGNVGAFELLHVNLLVEPEAAALAAANATDEQLKAICEANALMENSKTPRLHNRLFHIAIGEATGNLAMALTVRHLWDIHDESVMFNKLEQLIVGREAWEKAEHEHDSIVEALCRRDAEGARAAMRAHFMGTRSRLRQDFSLAT</sequence>
<keyword evidence="6" id="KW-1185">Reference proteome</keyword>
<accession>A0A261S3P4</accession>
<evidence type="ECO:0000256" key="1">
    <source>
        <dbReference type="ARBA" id="ARBA00023015"/>
    </source>
</evidence>
<evidence type="ECO:0000313" key="5">
    <source>
        <dbReference type="EMBL" id="OZI31617.1"/>
    </source>
</evidence>
<dbReference type="OrthoDB" id="5296437at2"/>
<feature type="domain" description="HTH gntR-type" evidence="4">
    <location>
        <begin position="17"/>
        <end position="85"/>
    </location>
</feature>
<dbReference type="Gene3D" id="1.20.120.530">
    <property type="entry name" value="GntR ligand-binding domain-like"/>
    <property type="match status" value="1"/>
</dbReference>
<dbReference type="GO" id="GO:0003677">
    <property type="term" value="F:DNA binding"/>
    <property type="evidence" value="ECO:0007669"/>
    <property type="project" value="UniProtKB-KW"/>
</dbReference>
<keyword evidence="3" id="KW-0804">Transcription</keyword>
<evidence type="ECO:0000259" key="4">
    <source>
        <dbReference type="PROSITE" id="PS50949"/>
    </source>
</evidence>
<dbReference type="Pfam" id="PF00392">
    <property type="entry name" value="GntR"/>
    <property type="match status" value="1"/>
</dbReference>
<dbReference type="PRINTS" id="PR00035">
    <property type="entry name" value="HTHGNTR"/>
</dbReference>